<organism evidence="2 3">
    <name type="scientific">Escherichia coli</name>
    <dbReference type="NCBI Taxonomy" id="562"/>
    <lineage>
        <taxon>Bacteria</taxon>
        <taxon>Pseudomonadati</taxon>
        <taxon>Pseudomonadota</taxon>
        <taxon>Gammaproteobacteria</taxon>
        <taxon>Enterobacterales</taxon>
        <taxon>Enterobacteriaceae</taxon>
        <taxon>Escherichia</taxon>
    </lineage>
</organism>
<accession>A0A2H4TSL2</accession>
<feature type="transmembrane region" description="Helical" evidence="1">
    <location>
        <begin position="12"/>
        <end position="31"/>
    </location>
</feature>
<proteinExistence type="predicted"/>
<reference evidence="2 3" key="1">
    <citation type="submission" date="2017-11" db="EMBL/GenBank/DDBJ databases">
        <title>Escherichia coli CV839-15 Genome sequencing and assembly.</title>
        <authorList>
            <person name="Li Z."/>
            <person name="Song N."/>
            <person name="Li W."/>
            <person name="Philip H.R."/>
            <person name="Bu Z."/>
            <person name="Siguo L."/>
        </authorList>
    </citation>
    <scope>NUCLEOTIDE SEQUENCE [LARGE SCALE GENOMIC DNA]</scope>
    <source>
        <strain evidence="2 3">CV839-15</strain>
    </source>
</reference>
<gene>
    <name evidence="2" type="ORF">CV83915_02202</name>
</gene>
<evidence type="ECO:0000256" key="1">
    <source>
        <dbReference type="SAM" id="Phobius"/>
    </source>
</evidence>
<sequence length="39" mass="4728">MDNFVHKLFTSLLIYYHAFYSMMFVFVFHVVKNKAIPNN</sequence>
<dbReference type="EMBL" id="CP024978">
    <property type="protein sequence ID" value="ATZ32529.1"/>
    <property type="molecule type" value="Genomic_DNA"/>
</dbReference>
<keyword evidence="1" id="KW-0472">Membrane</keyword>
<evidence type="ECO:0000313" key="2">
    <source>
        <dbReference type="EMBL" id="ATZ32529.1"/>
    </source>
</evidence>
<dbReference type="AlphaFoldDB" id="A0A2H4TSL2"/>
<keyword evidence="1" id="KW-0812">Transmembrane</keyword>
<name>A0A2H4TSL2_ECOLX</name>
<protein>
    <submittedName>
        <fullName evidence="2">Uncharacterized protein</fullName>
    </submittedName>
</protein>
<dbReference type="Proteomes" id="UP000236551">
    <property type="component" value="Chromosome"/>
</dbReference>
<evidence type="ECO:0000313" key="3">
    <source>
        <dbReference type="Proteomes" id="UP000236551"/>
    </source>
</evidence>
<keyword evidence="1" id="KW-1133">Transmembrane helix</keyword>